<dbReference type="EMBL" id="JADEXG010000047">
    <property type="protein sequence ID" value="MBE9079095.1"/>
    <property type="molecule type" value="Genomic_DNA"/>
</dbReference>
<evidence type="ECO:0000313" key="3">
    <source>
        <dbReference type="EMBL" id="MBE9079095.1"/>
    </source>
</evidence>
<reference evidence="3" key="1">
    <citation type="submission" date="2020-10" db="EMBL/GenBank/DDBJ databases">
        <authorList>
            <person name="Castelo-Branco R."/>
            <person name="Eusebio N."/>
            <person name="Adriana R."/>
            <person name="Vieira A."/>
            <person name="Brugerolle De Fraissinette N."/>
            <person name="Rezende De Castro R."/>
            <person name="Schneider M.P."/>
            <person name="Vasconcelos V."/>
            <person name="Leao P.N."/>
        </authorList>
    </citation>
    <scope>NUCLEOTIDE SEQUENCE</scope>
    <source>
        <strain evidence="3">LEGE 07310</strain>
    </source>
</reference>
<dbReference type="InterPro" id="IPR011008">
    <property type="entry name" value="Dimeric_a/b-barrel"/>
</dbReference>
<dbReference type="Proteomes" id="UP000636505">
    <property type="component" value="Unassembled WGS sequence"/>
</dbReference>
<comment type="similarity">
    <text evidence="1">Belongs to the YciI family.</text>
</comment>
<dbReference type="InterPro" id="IPR005545">
    <property type="entry name" value="YCII"/>
</dbReference>
<feature type="domain" description="YCII-related" evidence="2">
    <location>
        <begin position="1"/>
        <end position="113"/>
    </location>
</feature>
<name>A0A8J7AQ04_9CYAN</name>
<dbReference type="AlphaFoldDB" id="A0A8J7AQ04"/>
<dbReference type="PANTHER" id="PTHR35174">
    <property type="entry name" value="BLL7171 PROTEIN-RELATED"/>
    <property type="match status" value="1"/>
</dbReference>
<comment type="caution">
    <text evidence="3">The sequence shown here is derived from an EMBL/GenBank/DDBJ whole genome shotgun (WGS) entry which is preliminary data.</text>
</comment>
<dbReference type="Gene3D" id="3.30.70.1060">
    <property type="entry name" value="Dimeric alpha+beta barrel"/>
    <property type="match status" value="1"/>
</dbReference>
<protein>
    <submittedName>
        <fullName evidence="3">YciI family protein</fullName>
    </submittedName>
</protein>
<evidence type="ECO:0000259" key="2">
    <source>
        <dbReference type="Pfam" id="PF03795"/>
    </source>
</evidence>
<sequence length="119" mass="13181">MKYMLLIYSDENAWTESEQKHCYKESIELTQKLNANGQYLGSSPLQPVSTATSVRVRDGKRLVTDGPFAETREQLGGYFLVDAANLDDAIAIAGRIPAARKGTVEIRPILELKGLLPEQ</sequence>
<dbReference type="RefSeq" id="WP_193909687.1">
    <property type="nucleotide sequence ID" value="NZ_JADEXG010000047.1"/>
</dbReference>
<proteinExistence type="inferred from homology"/>
<gene>
    <name evidence="3" type="ORF">IQ241_17625</name>
</gene>
<organism evidence="3 4">
    <name type="scientific">Vasconcelosia minhoensis LEGE 07310</name>
    <dbReference type="NCBI Taxonomy" id="915328"/>
    <lineage>
        <taxon>Bacteria</taxon>
        <taxon>Bacillati</taxon>
        <taxon>Cyanobacteriota</taxon>
        <taxon>Cyanophyceae</taxon>
        <taxon>Nodosilineales</taxon>
        <taxon>Cymatolegaceae</taxon>
        <taxon>Vasconcelosia</taxon>
        <taxon>Vasconcelosia minhoensis</taxon>
    </lineage>
</organism>
<evidence type="ECO:0000256" key="1">
    <source>
        <dbReference type="ARBA" id="ARBA00007689"/>
    </source>
</evidence>
<dbReference type="Pfam" id="PF03795">
    <property type="entry name" value="YCII"/>
    <property type="match status" value="1"/>
</dbReference>
<dbReference type="PANTHER" id="PTHR35174:SF3">
    <property type="entry name" value="BLL7171 PROTEIN"/>
    <property type="match status" value="1"/>
</dbReference>
<accession>A0A8J7AQ04</accession>
<evidence type="ECO:0000313" key="4">
    <source>
        <dbReference type="Proteomes" id="UP000636505"/>
    </source>
</evidence>
<dbReference type="SUPFAM" id="SSF54909">
    <property type="entry name" value="Dimeric alpha+beta barrel"/>
    <property type="match status" value="1"/>
</dbReference>
<keyword evidence="4" id="KW-1185">Reference proteome</keyword>